<dbReference type="InterPro" id="IPR050857">
    <property type="entry name" value="D-2-hydroxyacid_DH"/>
</dbReference>
<protein>
    <submittedName>
        <fullName evidence="8">Hydroxyacid dehydrogenase</fullName>
    </submittedName>
</protein>
<comment type="similarity">
    <text evidence="1 5">Belongs to the D-isomer specific 2-hydroxyacid dehydrogenase family.</text>
</comment>
<dbReference type="Gene3D" id="3.40.50.720">
    <property type="entry name" value="NAD(P)-binding Rossmann-like Domain"/>
    <property type="match status" value="2"/>
</dbReference>
<evidence type="ECO:0000256" key="1">
    <source>
        <dbReference type="ARBA" id="ARBA00005854"/>
    </source>
</evidence>
<evidence type="ECO:0000256" key="4">
    <source>
        <dbReference type="ARBA" id="ARBA00023027"/>
    </source>
</evidence>
<proteinExistence type="inferred from homology"/>
<dbReference type="InterPro" id="IPR036291">
    <property type="entry name" value="NAD(P)-bd_dom_sf"/>
</dbReference>
<dbReference type="SUPFAM" id="SSF52283">
    <property type="entry name" value="Formate/glycerate dehydrogenase catalytic domain-like"/>
    <property type="match status" value="1"/>
</dbReference>
<reference evidence="8 9" key="1">
    <citation type="submission" date="2023-07" db="EMBL/GenBank/DDBJ databases">
        <title>Bacillus lucianemedeirus sp. nov, a new species isolated from an immunobiological production facility.</title>
        <authorList>
            <person name="Costa L.V."/>
            <person name="Miranda R.V.S.L."/>
            <person name="Brandao M.L.L."/>
            <person name="Reis C.M.F."/>
            <person name="Frazao A.M."/>
            <person name="Cruz F.V."/>
            <person name="Baio P.V.P."/>
            <person name="Veras J.F.C."/>
            <person name="Ramos J.N."/>
            <person name="Vieira V."/>
        </authorList>
    </citation>
    <scope>NUCLEOTIDE SEQUENCE [LARGE SCALE GENOMIC DNA]</scope>
    <source>
        <strain evidence="8 9">B190/17</strain>
    </source>
</reference>
<dbReference type="PANTHER" id="PTHR42789:SF1">
    <property type="entry name" value="D-ISOMER SPECIFIC 2-HYDROXYACID DEHYDROGENASE FAMILY PROTEIN (AFU_ORTHOLOGUE AFUA_6G10090)"/>
    <property type="match status" value="1"/>
</dbReference>
<keyword evidence="2" id="KW-0028">Amino-acid biosynthesis</keyword>
<accession>A0ABW8I9A3</accession>
<sequence>MSSVVYIPQDIEEEGKNYLLERGYQLRIGSDLLPEVLTKEVKDCDAVLTRSIAVINKEVIQAGKKLKVIAKYGVGLDNIDIEAATERGIYVTNTPEANANAVAEHVIAFILSLSKSLISADRELRSGNYASRHQLTSIDLEDKTLGIIGLGRIGKLLAQKAAKGFGMKVIGYDPYLTAGSMHDLDIVPNIEELFKNSDFISLHLPLTESTKGSIGSREFSWMKTSAYFVNASRGGIVRENDLVEALRTGEIAGAGIDVFEVEPPDADNPLFQLDNVIVSPHSAALTKEASVRMAVHAAMQVDLVLSGKKPQWAVNDPLTKELST</sequence>
<comment type="caution">
    <text evidence="8">The sequence shown here is derived from an EMBL/GenBank/DDBJ whole genome shotgun (WGS) entry which is preliminary data.</text>
</comment>
<evidence type="ECO:0000256" key="2">
    <source>
        <dbReference type="ARBA" id="ARBA00022605"/>
    </source>
</evidence>
<dbReference type="CDD" id="cd12173">
    <property type="entry name" value="PGDH_4"/>
    <property type="match status" value="1"/>
</dbReference>
<evidence type="ECO:0000256" key="5">
    <source>
        <dbReference type="RuleBase" id="RU003719"/>
    </source>
</evidence>
<evidence type="ECO:0000313" key="9">
    <source>
        <dbReference type="Proteomes" id="UP001619911"/>
    </source>
</evidence>
<dbReference type="PROSITE" id="PS00065">
    <property type="entry name" value="D_2_HYDROXYACID_DH_1"/>
    <property type="match status" value="1"/>
</dbReference>
<dbReference type="SUPFAM" id="SSF51735">
    <property type="entry name" value="NAD(P)-binding Rossmann-fold domains"/>
    <property type="match status" value="1"/>
</dbReference>
<organism evidence="8 9">
    <name type="scientific">Bacillus lumedeiriae</name>
    <dbReference type="NCBI Taxonomy" id="3058829"/>
    <lineage>
        <taxon>Bacteria</taxon>
        <taxon>Bacillati</taxon>
        <taxon>Bacillota</taxon>
        <taxon>Bacilli</taxon>
        <taxon>Bacillales</taxon>
        <taxon>Bacillaceae</taxon>
        <taxon>Bacillus</taxon>
    </lineage>
</organism>
<dbReference type="InterPro" id="IPR006140">
    <property type="entry name" value="D-isomer_DH_NAD-bd"/>
</dbReference>
<evidence type="ECO:0000313" key="8">
    <source>
        <dbReference type="EMBL" id="MFK2825289.1"/>
    </source>
</evidence>
<dbReference type="InterPro" id="IPR029752">
    <property type="entry name" value="D-isomer_DH_CS1"/>
</dbReference>
<evidence type="ECO:0000259" key="6">
    <source>
        <dbReference type="Pfam" id="PF00389"/>
    </source>
</evidence>
<dbReference type="Pfam" id="PF00389">
    <property type="entry name" value="2-Hacid_dh"/>
    <property type="match status" value="1"/>
</dbReference>
<gene>
    <name evidence="8" type="ORF">QYG89_06260</name>
</gene>
<dbReference type="PANTHER" id="PTHR42789">
    <property type="entry name" value="D-ISOMER SPECIFIC 2-HYDROXYACID DEHYDROGENASE FAMILY PROTEIN (AFU_ORTHOLOGUE AFUA_6G10090)"/>
    <property type="match status" value="1"/>
</dbReference>
<dbReference type="Pfam" id="PF02826">
    <property type="entry name" value="2-Hacid_dh_C"/>
    <property type="match status" value="1"/>
</dbReference>
<evidence type="ECO:0000256" key="3">
    <source>
        <dbReference type="ARBA" id="ARBA00023002"/>
    </source>
</evidence>
<evidence type="ECO:0000259" key="7">
    <source>
        <dbReference type="Pfam" id="PF02826"/>
    </source>
</evidence>
<keyword evidence="9" id="KW-1185">Reference proteome</keyword>
<dbReference type="Proteomes" id="UP001619911">
    <property type="component" value="Unassembled WGS sequence"/>
</dbReference>
<dbReference type="RefSeq" id="WP_404315730.1">
    <property type="nucleotide sequence ID" value="NZ_JAUIYO010000003.1"/>
</dbReference>
<keyword evidence="3 5" id="KW-0560">Oxidoreductase</keyword>
<keyword evidence="4" id="KW-0520">NAD</keyword>
<name>A0ABW8I9A3_9BACI</name>
<dbReference type="InterPro" id="IPR006139">
    <property type="entry name" value="D-isomer_2_OHA_DH_cat_dom"/>
</dbReference>
<dbReference type="EMBL" id="JAUIYO010000003">
    <property type="protein sequence ID" value="MFK2825289.1"/>
    <property type="molecule type" value="Genomic_DNA"/>
</dbReference>
<feature type="domain" description="D-isomer specific 2-hydroxyacid dehydrogenase NAD-binding" evidence="7">
    <location>
        <begin position="107"/>
        <end position="283"/>
    </location>
</feature>
<feature type="domain" description="D-isomer specific 2-hydroxyacid dehydrogenase catalytic" evidence="6">
    <location>
        <begin position="9"/>
        <end position="315"/>
    </location>
</feature>